<gene>
    <name evidence="8" type="ORF">PAT3040_01987</name>
</gene>
<comment type="subcellular location">
    <subcellularLocation>
        <location evidence="1">Cell membrane</location>
        <topology evidence="1">Multi-pass membrane protein</topology>
    </subcellularLocation>
</comment>
<keyword evidence="8" id="KW-0418">Kinase</keyword>
<dbReference type="Gene3D" id="6.10.340.10">
    <property type="match status" value="1"/>
</dbReference>
<dbReference type="Pfam" id="PF06580">
    <property type="entry name" value="His_kinase"/>
    <property type="match status" value="1"/>
</dbReference>
<evidence type="ECO:0000313" key="8">
    <source>
        <dbReference type="EMBL" id="GBG07436.1"/>
    </source>
</evidence>
<dbReference type="Gene3D" id="3.30.565.10">
    <property type="entry name" value="Histidine kinase-like ATPase, C-terminal domain"/>
    <property type="match status" value="1"/>
</dbReference>
<dbReference type="Proteomes" id="UP000245202">
    <property type="component" value="Unassembled WGS sequence"/>
</dbReference>
<name>A0A2R5ELA7_9BACL</name>
<keyword evidence="6" id="KW-1133">Transmembrane helix</keyword>
<evidence type="ECO:0000259" key="7">
    <source>
        <dbReference type="PROSITE" id="PS50885"/>
    </source>
</evidence>
<dbReference type="InterPro" id="IPR036890">
    <property type="entry name" value="HATPase_C_sf"/>
</dbReference>
<proteinExistence type="predicted"/>
<evidence type="ECO:0000256" key="5">
    <source>
        <dbReference type="ARBA" id="ARBA00023136"/>
    </source>
</evidence>
<keyword evidence="6" id="KW-0812">Transmembrane</keyword>
<dbReference type="PROSITE" id="PS50885">
    <property type="entry name" value="HAMP"/>
    <property type="match status" value="1"/>
</dbReference>
<keyword evidence="4" id="KW-0808">Transferase</keyword>
<dbReference type="PANTHER" id="PTHR34220">
    <property type="entry name" value="SENSOR HISTIDINE KINASE YPDA"/>
    <property type="match status" value="1"/>
</dbReference>
<dbReference type="GO" id="GO:0000155">
    <property type="term" value="F:phosphorelay sensor kinase activity"/>
    <property type="evidence" value="ECO:0007669"/>
    <property type="project" value="InterPro"/>
</dbReference>
<dbReference type="EMBL" id="BDQX01000097">
    <property type="protein sequence ID" value="GBG07436.1"/>
    <property type="molecule type" value="Genomic_DNA"/>
</dbReference>
<dbReference type="AlphaFoldDB" id="A0A2R5ELA7"/>
<dbReference type="SMART" id="SM00304">
    <property type="entry name" value="HAMP"/>
    <property type="match status" value="1"/>
</dbReference>
<dbReference type="InterPro" id="IPR010559">
    <property type="entry name" value="Sig_transdc_His_kin_internal"/>
</dbReference>
<dbReference type="InterPro" id="IPR050640">
    <property type="entry name" value="Bact_2-comp_sensor_kinase"/>
</dbReference>
<dbReference type="SUPFAM" id="SSF158472">
    <property type="entry name" value="HAMP domain-like"/>
    <property type="match status" value="1"/>
</dbReference>
<dbReference type="GO" id="GO:0005886">
    <property type="term" value="C:plasma membrane"/>
    <property type="evidence" value="ECO:0007669"/>
    <property type="project" value="UniProtKB-SubCell"/>
</dbReference>
<keyword evidence="3" id="KW-0597">Phosphoprotein</keyword>
<organism evidence="8 9">
    <name type="scientific">Paenibacillus agaridevorans</name>
    <dbReference type="NCBI Taxonomy" id="171404"/>
    <lineage>
        <taxon>Bacteria</taxon>
        <taxon>Bacillati</taxon>
        <taxon>Bacillota</taxon>
        <taxon>Bacilli</taxon>
        <taxon>Bacillales</taxon>
        <taxon>Paenibacillaceae</taxon>
        <taxon>Paenibacillus</taxon>
    </lineage>
</organism>
<dbReference type="CDD" id="cd06225">
    <property type="entry name" value="HAMP"/>
    <property type="match status" value="1"/>
</dbReference>
<evidence type="ECO:0000256" key="3">
    <source>
        <dbReference type="ARBA" id="ARBA00022553"/>
    </source>
</evidence>
<dbReference type="PANTHER" id="PTHR34220:SF7">
    <property type="entry name" value="SENSOR HISTIDINE KINASE YPDA"/>
    <property type="match status" value="1"/>
</dbReference>
<dbReference type="Pfam" id="PF00672">
    <property type="entry name" value="HAMP"/>
    <property type="match status" value="1"/>
</dbReference>
<evidence type="ECO:0000256" key="2">
    <source>
        <dbReference type="ARBA" id="ARBA00022475"/>
    </source>
</evidence>
<comment type="caution">
    <text evidence="8">The sequence shown here is derived from an EMBL/GenBank/DDBJ whole genome shotgun (WGS) entry which is preliminary data.</text>
</comment>
<evidence type="ECO:0000256" key="6">
    <source>
        <dbReference type="SAM" id="Phobius"/>
    </source>
</evidence>
<feature type="transmembrane region" description="Helical" evidence="6">
    <location>
        <begin position="288"/>
        <end position="309"/>
    </location>
</feature>
<keyword evidence="9" id="KW-1185">Reference proteome</keyword>
<reference evidence="8 9" key="1">
    <citation type="submission" date="2017-08" db="EMBL/GenBank/DDBJ databases">
        <title>Substantial Increase in Enzyme Production by Combined Drug-Resistance Mutations in Paenibacillus agaridevorans.</title>
        <authorList>
            <person name="Tanaka Y."/>
            <person name="Funane K."/>
            <person name="Hosaka T."/>
            <person name="Shiwa Y."/>
            <person name="Fujita N."/>
            <person name="Miyazaki T."/>
            <person name="Yoshikawa H."/>
            <person name="Murakami K."/>
            <person name="Kasahara K."/>
            <person name="Inaoka T."/>
            <person name="Hiraga Y."/>
            <person name="Ochi K."/>
        </authorList>
    </citation>
    <scope>NUCLEOTIDE SEQUENCE [LARGE SCALE GENOMIC DNA]</scope>
    <source>
        <strain evidence="8 9">T-3040</strain>
    </source>
</reference>
<evidence type="ECO:0000256" key="1">
    <source>
        <dbReference type="ARBA" id="ARBA00004651"/>
    </source>
</evidence>
<dbReference type="RefSeq" id="WP_181376537.1">
    <property type="nucleotide sequence ID" value="NZ_BDQX01000097.1"/>
</dbReference>
<keyword evidence="2" id="KW-1003">Cell membrane</keyword>
<sequence length="585" mass="67938">MFRVLWRNSIFSKLLLIFLLILIPLFSLGIVLYNWGIGAVKTQLSGTIRVSLESVLDNFDQDVQRTQALLFEMLMGDEELAMLSLFPQSTAQYSEYEKFQMIGRLKKQLLALKNSNRYISDVRIHIPLLGRTLSSSAWPENFRQQEYDAFLGHDDRSRMFYFDNRPYVVLKALNRQTDNIRPYFMIVVEFSEKELRDSLLPLLQYKNSGIFLRDSSSHFFLSAKSSDIDSTVEETLRNQKSLLDGESDIHVAGSEYQTFQVRSSSLGLEAIQYVRNSELLKTIQIYHIWIWCYSIVGILILFLFSLYAYRYIHQPLVKMVRSFSRIENGDFDVFIKHHRKDEFQYLFTQFNDMVKNLNTLIDQSYRQKLLVQNAELKQLQSQINPHFLYNSLFILNTMTRTGDYDNLEYFTIQLGEYFRFMTKSNRNEIPLSEEIRHARTYADIQSLRFGNRIKVDFDELPPDYAHISVPRLIVQPVIENAFIHGLEEMPDKGWISITFEESDDRLAIVVEDNGQSLLDQQLLGVQAMLAGEAEPVEEVGLLNIHRRLQLKFGQRGELSLSRSPHGGLKAVILIPINTTTGGTES</sequence>
<protein>
    <submittedName>
        <fullName evidence="8">Two-component sensor histidine kinase</fullName>
    </submittedName>
</protein>
<dbReference type="InterPro" id="IPR003660">
    <property type="entry name" value="HAMP_dom"/>
</dbReference>
<accession>A0A2R5ELA7</accession>
<feature type="domain" description="HAMP" evidence="7">
    <location>
        <begin position="310"/>
        <end position="362"/>
    </location>
</feature>
<keyword evidence="5 6" id="KW-0472">Membrane</keyword>
<evidence type="ECO:0000256" key="4">
    <source>
        <dbReference type="ARBA" id="ARBA00022679"/>
    </source>
</evidence>
<evidence type="ECO:0000313" key="9">
    <source>
        <dbReference type="Proteomes" id="UP000245202"/>
    </source>
</evidence>
<dbReference type="SUPFAM" id="SSF55874">
    <property type="entry name" value="ATPase domain of HSP90 chaperone/DNA topoisomerase II/histidine kinase"/>
    <property type="match status" value="1"/>
</dbReference>